<organism evidence="5 6">
    <name type="scientific">Streptomyces tubercidicus</name>
    <dbReference type="NCBI Taxonomy" id="47759"/>
    <lineage>
        <taxon>Bacteria</taxon>
        <taxon>Bacillati</taxon>
        <taxon>Actinomycetota</taxon>
        <taxon>Actinomycetes</taxon>
        <taxon>Kitasatosporales</taxon>
        <taxon>Streptomycetaceae</taxon>
        <taxon>Streptomyces</taxon>
    </lineage>
</organism>
<dbReference type="InterPro" id="IPR009057">
    <property type="entry name" value="Homeodomain-like_sf"/>
</dbReference>
<dbReference type="GO" id="GO:0043565">
    <property type="term" value="F:sequence-specific DNA binding"/>
    <property type="evidence" value="ECO:0007669"/>
    <property type="project" value="InterPro"/>
</dbReference>
<dbReference type="AlphaFoldDB" id="A0A640UJT0"/>
<dbReference type="PROSITE" id="PS01124">
    <property type="entry name" value="HTH_ARAC_FAMILY_2"/>
    <property type="match status" value="1"/>
</dbReference>
<proteinExistence type="predicted"/>
<keyword evidence="1" id="KW-0805">Transcription regulation</keyword>
<evidence type="ECO:0000256" key="3">
    <source>
        <dbReference type="ARBA" id="ARBA00023163"/>
    </source>
</evidence>
<dbReference type="InterPro" id="IPR050204">
    <property type="entry name" value="AraC_XylS_family_regulators"/>
</dbReference>
<dbReference type="OrthoDB" id="9799345at2"/>
<comment type="caution">
    <text evidence="5">The sequence shown here is derived from an EMBL/GenBank/DDBJ whole genome shotgun (WGS) entry which is preliminary data.</text>
</comment>
<reference evidence="5 6" key="1">
    <citation type="submission" date="2019-12" db="EMBL/GenBank/DDBJ databases">
        <title>Whole genome shotgun sequence of Streptomyces tubercidicus NBRC 13090.</title>
        <authorList>
            <person name="Ichikawa N."/>
            <person name="Kimura A."/>
            <person name="Kitahashi Y."/>
            <person name="Komaki H."/>
            <person name="Tamura T."/>
        </authorList>
    </citation>
    <scope>NUCLEOTIDE SEQUENCE [LARGE SCALE GENOMIC DNA]</scope>
    <source>
        <strain evidence="5 6">NBRC 13090</strain>
    </source>
</reference>
<dbReference type="Gene3D" id="1.10.10.60">
    <property type="entry name" value="Homeodomain-like"/>
    <property type="match status" value="1"/>
</dbReference>
<keyword evidence="6" id="KW-1185">Reference proteome</keyword>
<dbReference type="InterPro" id="IPR018060">
    <property type="entry name" value="HTH_AraC"/>
</dbReference>
<dbReference type="GeneID" id="96281655"/>
<dbReference type="InterPro" id="IPR035418">
    <property type="entry name" value="AraC-bd_2"/>
</dbReference>
<dbReference type="GO" id="GO:0003700">
    <property type="term" value="F:DNA-binding transcription factor activity"/>
    <property type="evidence" value="ECO:0007669"/>
    <property type="project" value="InterPro"/>
</dbReference>
<evidence type="ECO:0000259" key="4">
    <source>
        <dbReference type="PROSITE" id="PS01124"/>
    </source>
</evidence>
<evidence type="ECO:0000313" key="6">
    <source>
        <dbReference type="Proteomes" id="UP000431826"/>
    </source>
</evidence>
<dbReference type="RefSeq" id="WP_159742231.1">
    <property type="nucleotide sequence ID" value="NZ_BLIR01000001.1"/>
</dbReference>
<evidence type="ECO:0000313" key="5">
    <source>
        <dbReference type="EMBL" id="GFE35790.1"/>
    </source>
</evidence>
<dbReference type="SMART" id="SM00342">
    <property type="entry name" value="HTH_ARAC"/>
    <property type="match status" value="1"/>
</dbReference>
<accession>A0A640UJT0</accession>
<name>A0A640UJT0_9ACTN</name>
<dbReference type="EMBL" id="BLIR01000001">
    <property type="protein sequence ID" value="GFE35790.1"/>
    <property type="molecule type" value="Genomic_DNA"/>
</dbReference>
<keyword evidence="2" id="KW-0238">DNA-binding</keyword>
<dbReference type="SUPFAM" id="SSF46689">
    <property type="entry name" value="Homeodomain-like"/>
    <property type="match status" value="1"/>
</dbReference>
<dbReference type="InterPro" id="IPR020449">
    <property type="entry name" value="Tscrpt_reg_AraC-type_HTH"/>
</dbReference>
<dbReference type="PRINTS" id="PR00032">
    <property type="entry name" value="HTHARAC"/>
</dbReference>
<dbReference type="Pfam" id="PF14525">
    <property type="entry name" value="AraC_binding_2"/>
    <property type="match status" value="1"/>
</dbReference>
<dbReference type="Pfam" id="PF12833">
    <property type="entry name" value="HTH_18"/>
    <property type="match status" value="1"/>
</dbReference>
<protein>
    <recommendedName>
        <fullName evidence="4">HTH araC/xylS-type domain-containing protein</fullName>
    </recommendedName>
</protein>
<evidence type="ECO:0000256" key="1">
    <source>
        <dbReference type="ARBA" id="ARBA00023015"/>
    </source>
</evidence>
<dbReference type="Proteomes" id="UP000431826">
    <property type="component" value="Unassembled WGS sequence"/>
</dbReference>
<evidence type="ECO:0000256" key="2">
    <source>
        <dbReference type="ARBA" id="ARBA00023125"/>
    </source>
</evidence>
<feature type="domain" description="HTH araC/xylS-type" evidence="4">
    <location>
        <begin position="213"/>
        <end position="314"/>
    </location>
</feature>
<keyword evidence="3" id="KW-0804">Transcription</keyword>
<dbReference type="PANTHER" id="PTHR46796">
    <property type="entry name" value="HTH-TYPE TRANSCRIPTIONAL ACTIVATOR RHAS-RELATED"/>
    <property type="match status" value="1"/>
</dbReference>
<sequence length="329" mass="36488">MPIVLSTDSVPPDDRLAYWHDAVRRTFVPLDVTVPKDRPFTGSVATDLLGQLRISTVDADRELVRRSKSLITESANEYLLLNLQMRGTGVVVQDGRTAVLRPGEFALYDTTRPYTLEHPERFETVVFQMPRQALGMPESDLRRITGVTIGAEQDLTTLVVPFLSRLAAEAGTYSPEVGALLARNVGDLLFTVVTERLGRDAAPTDAGRQALLLRVRHFIDAHLADPALSAEAIAAHHHISVRHLQRLFQADGTTVNGWIRSRRLEESGRELARPRRTRPAVAAVAQRWGFVSPAHFSRAFRAAYGMSPREWQAAADETGGHRPRLSPPD</sequence>
<gene>
    <name evidence="5" type="ORF">Stube_04630</name>
</gene>
<dbReference type="PANTHER" id="PTHR46796:SF6">
    <property type="entry name" value="ARAC SUBFAMILY"/>
    <property type="match status" value="1"/>
</dbReference>